<dbReference type="Pfam" id="PF00300">
    <property type="entry name" value="His_Phos_1"/>
    <property type="match status" value="1"/>
</dbReference>
<dbReference type="SUPFAM" id="SSF53254">
    <property type="entry name" value="Phosphoglycerate mutase-like"/>
    <property type="match status" value="1"/>
</dbReference>
<dbReference type="AlphaFoldDB" id="A0A2N3YII3"/>
<accession>A0A2N3YII3</accession>
<dbReference type="CDD" id="cd03673">
    <property type="entry name" value="NUDIX_Ap6A_hydrolase"/>
    <property type="match status" value="1"/>
</dbReference>
<protein>
    <submittedName>
        <fullName evidence="3">8-oxo-dGTP diphosphatase</fullName>
    </submittedName>
</protein>
<dbReference type="Pfam" id="PF00293">
    <property type="entry name" value="NUDIX"/>
    <property type="match status" value="1"/>
</dbReference>
<dbReference type="Gene3D" id="3.40.50.1240">
    <property type="entry name" value="Phosphoglycerate mutase-like"/>
    <property type="match status" value="1"/>
</dbReference>
<dbReference type="GO" id="GO:0004081">
    <property type="term" value="F:bis(5'-nucleosyl)-tetraphosphatase (asymmetrical) activity"/>
    <property type="evidence" value="ECO:0007669"/>
    <property type="project" value="TreeGrafter"/>
</dbReference>
<dbReference type="PANTHER" id="PTHR21340">
    <property type="entry name" value="DIADENOSINE 5,5-P1,P4-TETRAPHOSPHATE PYROPHOSPHOHYDROLASE MUTT"/>
    <property type="match status" value="1"/>
</dbReference>
<dbReference type="InterPro" id="IPR015797">
    <property type="entry name" value="NUDIX_hydrolase-like_dom_sf"/>
</dbReference>
<dbReference type="InterPro" id="IPR020084">
    <property type="entry name" value="NUDIX_hydrolase_CS"/>
</dbReference>
<gene>
    <name evidence="3" type="ORF">ATL31_1478</name>
</gene>
<dbReference type="GO" id="GO:0006167">
    <property type="term" value="P:AMP biosynthetic process"/>
    <property type="evidence" value="ECO:0007669"/>
    <property type="project" value="TreeGrafter"/>
</dbReference>
<sequence>MPTSIPAAGTLPWRVSEHGLQVAMVHRPRYDDWSWAKGKLDPDEEWAPAAARETHEETGLVVRLGVPLPEARYTVLARDGSPAEKVVRYWAAEVTGGDGRLVNEIDDVAWLDPRTAHDRLDYARDRDQLRALVRHHQAGTLTTWPLALVRHAHAVPRGAWKGDDDRLRPLDDSGRARARTLAPVLEAFGVRRLVSSPSERCTATLAPYAAATGRRLRRHDELSEEGYAADPTGAVLRLQKILDRGRPVAVCSHGPVLPALVDVLVGLTGDAAGPHRGRLVEAGADRLAKGEALVCHVAGAGADARVVAVERHLP</sequence>
<dbReference type="Proteomes" id="UP000233781">
    <property type="component" value="Unassembled WGS sequence"/>
</dbReference>
<keyword evidence="1" id="KW-0378">Hydrolase</keyword>
<dbReference type="RefSeq" id="WP_101395195.1">
    <property type="nucleotide sequence ID" value="NZ_PJNE01000001.1"/>
</dbReference>
<reference evidence="3 4" key="1">
    <citation type="submission" date="2017-12" db="EMBL/GenBank/DDBJ databases">
        <title>Sequencing the genomes of 1000 Actinobacteria strains.</title>
        <authorList>
            <person name="Klenk H.-P."/>
        </authorList>
    </citation>
    <scope>NUCLEOTIDE SEQUENCE [LARGE SCALE GENOMIC DNA]</scope>
    <source>
        <strain evidence="3 4">DSM 12806</strain>
    </source>
</reference>
<proteinExistence type="predicted"/>
<keyword evidence="4" id="KW-1185">Reference proteome</keyword>
<evidence type="ECO:0000313" key="3">
    <source>
        <dbReference type="EMBL" id="PKW26662.1"/>
    </source>
</evidence>
<dbReference type="GO" id="GO:0006754">
    <property type="term" value="P:ATP biosynthetic process"/>
    <property type="evidence" value="ECO:0007669"/>
    <property type="project" value="TreeGrafter"/>
</dbReference>
<name>A0A2N3YII3_9MICO</name>
<dbReference type="InterPro" id="IPR029033">
    <property type="entry name" value="His_PPase_superfam"/>
</dbReference>
<evidence type="ECO:0000313" key="4">
    <source>
        <dbReference type="Proteomes" id="UP000233781"/>
    </source>
</evidence>
<dbReference type="InterPro" id="IPR013078">
    <property type="entry name" value="His_Pase_superF_clade-1"/>
</dbReference>
<organism evidence="3 4">
    <name type="scientific">Phycicoccus duodecadis</name>
    <dbReference type="NCBI Taxonomy" id="173053"/>
    <lineage>
        <taxon>Bacteria</taxon>
        <taxon>Bacillati</taxon>
        <taxon>Actinomycetota</taxon>
        <taxon>Actinomycetes</taxon>
        <taxon>Micrococcales</taxon>
        <taxon>Intrasporangiaceae</taxon>
        <taxon>Phycicoccus</taxon>
    </lineage>
</organism>
<dbReference type="SMART" id="SM00855">
    <property type="entry name" value="PGAM"/>
    <property type="match status" value="1"/>
</dbReference>
<dbReference type="InterPro" id="IPR051325">
    <property type="entry name" value="Nudix_hydrolase_domain"/>
</dbReference>
<comment type="caution">
    <text evidence="3">The sequence shown here is derived from an EMBL/GenBank/DDBJ whole genome shotgun (WGS) entry which is preliminary data.</text>
</comment>
<dbReference type="OrthoDB" id="4287477at2"/>
<dbReference type="PROSITE" id="PS00893">
    <property type="entry name" value="NUDIX_BOX"/>
    <property type="match status" value="1"/>
</dbReference>
<dbReference type="EMBL" id="PJNE01000001">
    <property type="protein sequence ID" value="PKW26662.1"/>
    <property type="molecule type" value="Genomic_DNA"/>
</dbReference>
<dbReference type="InterPro" id="IPR000086">
    <property type="entry name" value="NUDIX_hydrolase_dom"/>
</dbReference>
<dbReference type="SUPFAM" id="SSF55811">
    <property type="entry name" value="Nudix"/>
    <property type="match status" value="1"/>
</dbReference>
<dbReference type="PROSITE" id="PS51462">
    <property type="entry name" value="NUDIX"/>
    <property type="match status" value="1"/>
</dbReference>
<dbReference type="Gene3D" id="3.90.79.10">
    <property type="entry name" value="Nucleoside Triphosphate Pyrophosphohydrolase"/>
    <property type="match status" value="1"/>
</dbReference>
<dbReference type="PANTHER" id="PTHR21340:SF0">
    <property type="entry name" value="BIS(5'-NUCLEOSYL)-TETRAPHOSPHATASE [ASYMMETRICAL]"/>
    <property type="match status" value="1"/>
</dbReference>
<evidence type="ECO:0000256" key="1">
    <source>
        <dbReference type="ARBA" id="ARBA00022801"/>
    </source>
</evidence>
<feature type="domain" description="Nudix hydrolase" evidence="2">
    <location>
        <begin position="3"/>
        <end position="133"/>
    </location>
</feature>
<evidence type="ECO:0000259" key="2">
    <source>
        <dbReference type="PROSITE" id="PS51462"/>
    </source>
</evidence>